<dbReference type="GO" id="GO:0016805">
    <property type="term" value="F:dipeptidase activity"/>
    <property type="evidence" value="ECO:0007669"/>
    <property type="project" value="InterPro"/>
</dbReference>
<evidence type="ECO:0000313" key="3">
    <source>
        <dbReference type="EMBL" id="NBG89100.1"/>
    </source>
</evidence>
<sequence>MTMTKPLSKRALEKAESLKSELEKLSDDILNNPELGYEEHFSSKAHKELLQKHGFTVEMPYLGMDTAFKATYDTGKEGPTIAYLSEYDALPGIGHGCGHNLLGTTSTGAAILLRYLEDFRGRIIVFGTPAEETSGGKVDMVKEGGFEDVDAALMAHPADSHMQSGKSLALEALEFKFTGRTSHAAASPEKGINALDGVLLMFNNINALREHILPSARIHGIITKGGEAANIVPGEAVAQFYIRATSKTYLMELKEKVLNCAKAGALASGASLDYYNYEKPYDNLVTNQLLSDLYTEQLQSLGITNIEKEKGSTGSLDMGNVSHAVPAIHPYFDIIESGDVSAHTVEFRDATKTDYALNSMIQTLTALALTGVKLSQDRDLLQSIKEEFQRTPK</sequence>
<dbReference type="Gene3D" id="3.30.70.360">
    <property type="match status" value="1"/>
</dbReference>
<dbReference type="SUPFAM" id="SSF55031">
    <property type="entry name" value="Bacterial exopeptidase dimerisation domain"/>
    <property type="match status" value="1"/>
</dbReference>
<dbReference type="Proteomes" id="UP000449710">
    <property type="component" value="Unassembled WGS sequence"/>
</dbReference>
<gene>
    <name evidence="3" type="ORF">ISALK_11425</name>
</gene>
<dbReference type="GO" id="GO:0071713">
    <property type="term" value="F:para-aminobenzoyl-glutamate hydrolase activity"/>
    <property type="evidence" value="ECO:0007669"/>
    <property type="project" value="TreeGrafter"/>
</dbReference>
<dbReference type="PANTHER" id="PTHR30575:SF0">
    <property type="entry name" value="XAA-ARG DIPEPTIDASE"/>
    <property type="match status" value="1"/>
</dbReference>
<evidence type="ECO:0000259" key="2">
    <source>
        <dbReference type="Pfam" id="PF07687"/>
    </source>
</evidence>
<dbReference type="SUPFAM" id="SSF53187">
    <property type="entry name" value="Zn-dependent exopeptidases"/>
    <property type="match status" value="1"/>
</dbReference>
<dbReference type="GO" id="GO:0005737">
    <property type="term" value="C:cytoplasm"/>
    <property type="evidence" value="ECO:0007669"/>
    <property type="project" value="TreeGrafter"/>
</dbReference>
<dbReference type="InterPro" id="IPR036264">
    <property type="entry name" value="Bact_exopeptidase_dim_dom"/>
</dbReference>
<dbReference type="FunFam" id="3.30.70.360:FF:000004">
    <property type="entry name" value="Peptidase M20 domain-containing protein 2"/>
    <property type="match status" value="1"/>
</dbReference>
<dbReference type="InterPro" id="IPR011650">
    <property type="entry name" value="Peptidase_M20_dimer"/>
</dbReference>
<proteinExistence type="inferred from homology"/>
<evidence type="ECO:0000256" key="1">
    <source>
        <dbReference type="PIRNR" id="PIRNR037226"/>
    </source>
</evidence>
<comment type="similarity">
    <text evidence="1">Belongs to the peptidase M20A family.</text>
</comment>
<dbReference type="InterPro" id="IPR017439">
    <property type="entry name" value="Amidohydrolase"/>
</dbReference>
<reference evidence="3 4" key="1">
    <citation type="submission" date="2019-04" db="EMBL/GenBank/DDBJ databases">
        <title>Isachenkonia alkalipeptolytica gen. nov. sp. nov. a new anaerobic, alkiliphilic organothrophic bacterium capable to reduce synthesized ferrihydrite isolated from a soda lake.</title>
        <authorList>
            <person name="Toshchakov S.V."/>
            <person name="Zavarzina D.G."/>
            <person name="Zhilina T.N."/>
            <person name="Kostrikina N.A."/>
            <person name="Kublanov I.V."/>
        </authorList>
    </citation>
    <scope>NUCLEOTIDE SEQUENCE [LARGE SCALE GENOMIC DNA]</scope>
    <source>
        <strain evidence="3 4">Z-1701</strain>
    </source>
</reference>
<feature type="domain" description="Peptidase M20 dimerisation" evidence="2">
    <location>
        <begin position="174"/>
        <end position="263"/>
    </location>
</feature>
<dbReference type="InterPro" id="IPR052030">
    <property type="entry name" value="Peptidase_M20/M20A_hydrolases"/>
</dbReference>
<name>A0AA44BFK6_9CLOT</name>
<dbReference type="Pfam" id="PF01546">
    <property type="entry name" value="Peptidase_M20"/>
    <property type="match status" value="1"/>
</dbReference>
<accession>A0AA44BFK6</accession>
<dbReference type="Pfam" id="PF07687">
    <property type="entry name" value="M20_dimer"/>
    <property type="match status" value="1"/>
</dbReference>
<dbReference type="EMBL" id="SUMG01000016">
    <property type="protein sequence ID" value="NBG89100.1"/>
    <property type="molecule type" value="Genomic_DNA"/>
</dbReference>
<dbReference type="PANTHER" id="PTHR30575">
    <property type="entry name" value="PEPTIDASE M20"/>
    <property type="match status" value="1"/>
</dbReference>
<keyword evidence="4" id="KW-1185">Reference proteome</keyword>
<dbReference type="GO" id="GO:0046657">
    <property type="term" value="P:folic acid catabolic process"/>
    <property type="evidence" value="ECO:0007669"/>
    <property type="project" value="TreeGrafter"/>
</dbReference>
<evidence type="ECO:0000313" key="4">
    <source>
        <dbReference type="Proteomes" id="UP000449710"/>
    </source>
</evidence>
<dbReference type="Gene3D" id="3.40.630.10">
    <property type="entry name" value="Zn peptidases"/>
    <property type="match status" value="1"/>
</dbReference>
<dbReference type="NCBIfam" id="TIGR01891">
    <property type="entry name" value="amidohydrolases"/>
    <property type="match status" value="1"/>
</dbReference>
<dbReference type="CDD" id="cd03887">
    <property type="entry name" value="M20_Acy1L2"/>
    <property type="match status" value="1"/>
</dbReference>
<comment type="caution">
    <text evidence="3">The sequence shown here is derived from an EMBL/GenBank/DDBJ whole genome shotgun (WGS) entry which is preliminary data.</text>
</comment>
<organism evidence="3 4">
    <name type="scientific">Isachenkonia alkalipeptolytica</name>
    <dbReference type="NCBI Taxonomy" id="2565777"/>
    <lineage>
        <taxon>Bacteria</taxon>
        <taxon>Bacillati</taxon>
        <taxon>Bacillota</taxon>
        <taxon>Clostridia</taxon>
        <taxon>Eubacteriales</taxon>
        <taxon>Clostridiaceae</taxon>
        <taxon>Isachenkonia</taxon>
    </lineage>
</organism>
<dbReference type="InterPro" id="IPR002933">
    <property type="entry name" value="Peptidase_M20"/>
</dbReference>
<protein>
    <recommendedName>
        <fullName evidence="1">Peptidase M20 domain-containing protein 2</fullName>
    </recommendedName>
</protein>
<dbReference type="PIRSF" id="PIRSF037226">
    <property type="entry name" value="Amidohydrolase_ACY1L2_prd"/>
    <property type="match status" value="1"/>
</dbReference>
<dbReference type="AlphaFoldDB" id="A0AA44BFK6"/>
<dbReference type="InterPro" id="IPR017144">
    <property type="entry name" value="Xaa-Arg_dipeptidase"/>
</dbReference>